<dbReference type="InterPro" id="IPR013087">
    <property type="entry name" value="Znf_C2H2_type"/>
</dbReference>
<dbReference type="Pfam" id="PF00096">
    <property type="entry name" value="zf-C2H2"/>
    <property type="match status" value="3"/>
</dbReference>
<keyword evidence="5" id="KW-0805">Transcription regulation</keyword>
<dbReference type="AlphaFoldDB" id="M2W3Z5"/>
<evidence type="ECO:0000256" key="7">
    <source>
        <dbReference type="PROSITE-ProRule" id="PRU00042"/>
    </source>
</evidence>
<dbReference type="SUPFAM" id="SSF57667">
    <property type="entry name" value="beta-beta-alpha zinc fingers"/>
    <property type="match status" value="4"/>
</dbReference>
<dbReference type="STRING" id="130081.M2W3Z5"/>
<dbReference type="Proteomes" id="UP000030680">
    <property type="component" value="Unassembled WGS sequence"/>
</dbReference>
<keyword evidence="6" id="KW-0804">Transcription</keyword>
<keyword evidence="4" id="KW-0862">Zinc</keyword>
<dbReference type="EMBL" id="KB454499">
    <property type="protein sequence ID" value="EME30467.1"/>
    <property type="molecule type" value="Genomic_DNA"/>
</dbReference>
<accession>M2W3Z5</accession>
<feature type="domain" description="C2H2-type" evidence="8">
    <location>
        <begin position="269"/>
        <end position="299"/>
    </location>
</feature>
<evidence type="ECO:0000256" key="3">
    <source>
        <dbReference type="ARBA" id="ARBA00022771"/>
    </source>
</evidence>
<dbReference type="GO" id="GO:0008270">
    <property type="term" value="F:zinc ion binding"/>
    <property type="evidence" value="ECO:0007669"/>
    <property type="project" value="UniProtKB-KW"/>
</dbReference>
<dbReference type="PROSITE" id="PS50157">
    <property type="entry name" value="ZINC_FINGER_C2H2_2"/>
    <property type="match status" value="8"/>
</dbReference>
<evidence type="ECO:0000313" key="11">
    <source>
        <dbReference type="Proteomes" id="UP000030680"/>
    </source>
</evidence>
<evidence type="ECO:0000313" key="9">
    <source>
        <dbReference type="EMBL" id="EME30466.1"/>
    </source>
</evidence>
<dbReference type="InterPro" id="IPR036236">
    <property type="entry name" value="Znf_C2H2_sf"/>
</dbReference>
<evidence type="ECO:0000256" key="5">
    <source>
        <dbReference type="ARBA" id="ARBA00023015"/>
    </source>
</evidence>
<evidence type="ECO:0000256" key="4">
    <source>
        <dbReference type="ARBA" id="ARBA00022833"/>
    </source>
</evidence>
<evidence type="ECO:0000256" key="1">
    <source>
        <dbReference type="ARBA" id="ARBA00022723"/>
    </source>
</evidence>
<feature type="domain" description="C2H2-type" evidence="8">
    <location>
        <begin position="51"/>
        <end position="78"/>
    </location>
</feature>
<dbReference type="EMBL" id="KB454499">
    <property type="protein sequence ID" value="EME30466.1"/>
    <property type="molecule type" value="Genomic_DNA"/>
</dbReference>
<protein>
    <submittedName>
        <fullName evidence="10">General transcription factor IIIA isoform 1</fullName>
    </submittedName>
    <submittedName>
        <fullName evidence="9">General transcription factor IIIA isoform 2</fullName>
    </submittedName>
</protein>
<feature type="domain" description="C2H2-type" evidence="8">
    <location>
        <begin position="300"/>
        <end position="328"/>
    </location>
</feature>
<evidence type="ECO:0000256" key="6">
    <source>
        <dbReference type="ARBA" id="ARBA00023163"/>
    </source>
</evidence>
<dbReference type="KEGG" id="gsl:Gasu_21420"/>
<dbReference type="Gramene" id="EME30467">
    <property type="protein sequence ID" value="EME30467"/>
    <property type="gene ID" value="Gasu_21420"/>
</dbReference>
<organism evidence="9 11">
    <name type="scientific">Galdieria sulphuraria</name>
    <name type="common">Red alga</name>
    <dbReference type="NCBI Taxonomy" id="130081"/>
    <lineage>
        <taxon>Eukaryota</taxon>
        <taxon>Rhodophyta</taxon>
        <taxon>Bangiophyceae</taxon>
        <taxon>Galdieriales</taxon>
        <taxon>Galdieriaceae</taxon>
        <taxon>Galdieria</taxon>
    </lineage>
</organism>
<evidence type="ECO:0000259" key="8">
    <source>
        <dbReference type="PROSITE" id="PS50157"/>
    </source>
</evidence>
<keyword evidence="1" id="KW-0479">Metal-binding</keyword>
<dbReference type="OrthoDB" id="5730at2759"/>
<dbReference type="FunFam" id="3.30.160.60:FF:000032">
    <property type="entry name" value="Krueppel-like factor 4"/>
    <property type="match status" value="1"/>
</dbReference>
<dbReference type="Gene3D" id="3.30.160.60">
    <property type="entry name" value="Classic Zinc Finger"/>
    <property type="match status" value="5"/>
</dbReference>
<dbReference type="RefSeq" id="XP_005706986.1">
    <property type="nucleotide sequence ID" value="XM_005706929.1"/>
</dbReference>
<dbReference type="RefSeq" id="XP_005706987.1">
    <property type="nucleotide sequence ID" value="XM_005706930.1"/>
</dbReference>
<dbReference type="PROSITE" id="PS00028">
    <property type="entry name" value="ZINC_FINGER_C2H2_1"/>
    <property type="match status" value="8"/>
</dbReference>
<dbReference type="OMA" id="HYNAVHD"/>
<proteinExistence type="predicted"/>
<gene>
    <name evidence="9" type="ORF">Gasu_21420</name>
</gene>
<dbReference type="PANTHER" id="PTHR23235">
    <property type="entry name" value="KRUEPPEL-LIKE TRANSCRIPTION FACTOR"/>
    <property type="match status" value="1"/>
</dbReference>
<feature type="domain" description="C2H2-type" evidence="8">
    <location>
        <begin position="207"/>
        <end position="232"/>
    </location>
</feature>
<feature type="domain" description="C2H2-type" evidence="8">
    <location>
        <begin position="139"/>
        <end position="168"/>
    </location>
</feature>
<dbReference type="PANTHER" id="PTHR23235:SF120">
    <property type="entry name" value="KRUPPEL-LIKE FACTOR 15"/>
    <property type="match status" value="1"/>
</dbReference>
<keyword evidence="3 7" id="KW-0863">Zinc-finger</keyword>
<evidence type="ECO:0000313" key="10">
    <source>
        <dbReference type="EMBL" id="EME30467.1"/>
    </source>
</evidence>
<feature type="domain" description="C2H2-type" evidence="8">
    <location>
        <begin position="109"/>
        <end position="138"/>
    </location>
</feature>
<dbReference type="Gramene" id="EME30466">
    <property type="protein sequence ID" value="EME30466"/>
    <property type="gene ID" value="Gasu_21420"/>
</dbReference>
<feature type="domain" description="C2H2-type" evidence="8">
    <location>
        <begin position="237"/>
        <end position="264"/>
    </location>
</feature>
<reference evidence="9" key="2">
    <citation type="journal article" date="2013" name="Science">
        <title>Gene Transfer from Bacteria and Archaea Facilitated Evolution of an Extremophilic Eukaryote.</title>
        <authorList>
            <person name="Schoenknecht G."/>
            <person name="Chen W.-H."/>
            <person name="Ternes C.M."/>
            <person name="Barbier G.G."/>
            <person name="Shrestha R.P."/>
            <person name="Stanke M."/>
            <person name="Brautigam A."/>
            <person name="Baker B.J."/>
            <person name="Banfield J.F."/>
            <person name="Garavito R.M."/>
            <person name="Carr K."/>
            <person name="Wilkerson C."/>
            <person name="Rensing S.A."/>
            <person name="Gagneul D."/>
            <person name="Dickenson N.E."/>
            <person name="Oesterhelt C."/>
            <person name="Lercher M.J."/>
            <person name="Weber A.P.M."/>
        </authorList>
    </citation>
    <scope>NUCLEOTIDE SEQUENCE</scope>
    <source>
        <strain evidence="9">074W</strain>
    </source>
</reference>
<dbReference type="eggNOG" id="KOG1721">
    <property type="taxonomic scope" value="Eukaryota"/>
</dbReference>
<dbReference type="SMART" id="SM00355">
    <property type="entry name" value="ZnF_C2H2"/>
    <property type="match status" value="8"/>
</dbReference>
<keyword evidence="2" id="KW-0677">Repeat</keyword>
<feature type="domain" description="C2H2-type" evidence="8">
    <location>
        <begin position="79"/>
        <end position="108"/>
    </location>
</feature>
<name>M2W3Z5_GALSU</name>
<dbReference type="GO" id="GO:0000978">
    <property type="term" value="F:RNA polymerase II cis-regulatory region sequence-specific DNA binding"/>
    <property type="evidence" value="ECO:0007669"/>
    <property type="project" value="TreeGrafter"/>
</dbReference>
<dbReference type="GeneID" id="17089194"/>
<sequence>MITSLMYSYEMNKEYSIDAFIYINRFLKRKWLISHDWNLKMFRNDDSTALFTCDWCGKSYRTRSKRIAHIRTHTGERPYICSYPCCGRSYTRSDHLRRHEWSHQELKPFTCSRINCAQSFATKQRLQRHERSHSAKMAFTCTFPCCGRAFRKKRQLAEHCLSHSSIYSTCNYEDIENKYEGSVNSIDVGNNSSLLFQVPEEWTCLPYFCSVPDCNKGFRSYAELSAHCQEAHDKVVFSCNYCDKTFSKYSSWLRHLSTHEESVQVRQVFPCHFPSCSKKFTSSYNCMVHERAVHEKQYLFECSFCERRFTLESSLQRHVRKLHNDDKDREANKEQKNSVIESRWEPSVEREMTYSHVLKALCGKS</sequence>
<dbReference type="GO" id="GO:0000981">
    <property type="term" value="F:DNA-binding transcription factor activity, RNA polymerase II-specific"/>
    <property type="evidence" value="ECO:0007669"/>
    <property type="project" value="TreeGrafter"/>
</dbReference>
<reference evidence="11" key="1">
    <citation type="journal article" date="2013" name="Science">
        <title>Gene transfer from bacteria and archaea facilitated evolution of an extremophilic eukaryote.</title>
        <authorList>
            <person name="Schonknecht G."/>
            <person name="Chen W.H."/>
            <person name="Ternes C.M."/>
            <person name="Barbier G.G."/>
            <person name="Shrestha R.P."/>
            <person name="Stanke M."/>
            <person name="Brautigam A."/>
            <person name="Baker B.J."/>
            <person name="Banfield J.F."/>
            <person name="Garavito R.M."/>
            <person name="Carr K."/>
            <person name="Wilkerson C."/>
            <person name="Rensing S.A."/>
            <person name="Gagneul D."/>
            <person name="Dickenson N.E."/>
            <person name="Oesterhelt C."/>
            <person name="Lercher M.J."/>
            <person name="Weber A.P."/>
        </authorList>
    </citation>
    <scope>NUCLEOTIDE SEQUENCE [LARGE SCALE GENOMIC DNA]</scope>
    <source>
        <strain evidence="11">074W</strain>
    </source>
</reference>
<evidence type="ECO:0000256" key="2">
    <source>
        <dbReference type="ARBA" id="ARBA00022737"/>
    </source>
</evidence>
<keyword evidence="11" id="KW-1185">Reference proteome</keyword>